<dbReference type="GO" id="GO:0009378">
    <property type="term" value="F:four-way junction helicase activity"/>
    <property type="evidence" value="ECO:0007669"/>
    <property type="project" value="TreeGrafter"/>
</dbReference>
<proteinExistence type="inferred from homology"/>
<reference evidence="10" key="1">
    <citation type="submission" date="2020-10" db="EMBL/GenBank/DDBJ databases">
        <authorList>
            <person name="Gilroy R."/>
        </authorList>
    </citation>
    <scope>NUCLEOTIDE SEQUENCE</scope>
    <source>
        <strain evidence="10">CHK195-15760</strain>
    </source>
</reference>
<evidence type="ECO:0000256" key="7">
    <source>
        <dbReference type="ARBA" id="ARBA00034808"/>
    </source>
</evidence>
<keyword evidence="4" id="KW-0238">DNA-binding</keyword>
<accession>A0A9D1M1D5</accession>
<dbReference type="SMART" id="SM00487">
    <property type="entry name" value="DEXDc"/>
    <property type="match status" value="1"/>
</dbReference>
<keyword evidence="10" id="KW-0347">Helicase</keyword>
<reference evidence="10" key="2">
    <citation type="journal article" date="2021" name="PeerJ">
        <title>Extensive microbial diversity within the chicken gut microbiome revealed by metagenomics and culture.</title>
        <authorList>
            <person name="Gilroy R."/>
            <person name="Ravi A."/>
            <person name="Getino M."/>
            <person name="Pursley I."/>
            <person name="Horton D.L."/>
            <person name="Alikhan N.F."/>
            <person name="Baker D."/>
            <person name="Gharbi K."/>
            <person name="Hall N."/>
            <person name="Watson M."/>
            <person name="Adriaenssens E.M."/>
            <person name="Foster-Nyarko E."/>
            <person name="Jarju S."/>
            <person name="Secka A."/>
            <person name="Antonio M."/>
            <person name="Oren A."/>
            <person name="Chaudhuri R.R."/>
            <person name="La Ragione R."/>
            <person name="Hildebrand F."/>
            <person name="Pallen M.J."/>
        </authorList>
    </citation>
    <scope>NUCLEOTIDE SEQUENCE</scope>
    <source>
        <strain evidence="10">CHK195-15760</strain>
    </source>
</reference>
<evidence type="ECO:0000256" key="3">
    <source>
        <dbReference type="ARBA" id="ARBA00022840"/>
    </source>
</evidence>
<dbReference type="EMBL" id="DVNH01000027">
    <property type="protein sequence ID" value="HIU51798.1"/>
    <property type="molecule type" value="Genomic_DNA"/>
</dbReference>
<evidence type="ECO:0000259" key="9">
    <source>
        <dbReference type="PROSITE" id="PS51194"/>
    </source>
</evidence>
<dbReference type="GO" id="GO:0006310">
    <property type="term" value="P:DNA recombination"/>
    <property type="evidence" value="ECO:0007669"/>
    <property type="project" value="TreeGrafter"/>
</dbReference>
<keyword evidence="5" id="KW-0413">Isomerase</keyword>
<evidence type="ECO:0000313" key="10">
    <source>
        <dbReference type="EMBL" id="HIU51798.1"/>
    </source>
</evidence>
<dbReference type="GO" id="GO:0006281">
    <property type="term" value="P:DNA repair"/>
    <property type="evidence" value="ECO:0007669"/>
    <property type="project" value="TreeGrafter"/>
</dbReference>
<keyword evidence="10" id="KW-0378">Hydrolase</keyword>
<dbReference type="AlphaFoldDB" id="A0A9D1M1D5"/>
<dbReference type="PANTHER" id="PTHR13710:SF105">
    <property type="entry name" value="ATP-DEPENDENT DNA HELICASE Q1"/>
    <property type="match status" value="1"/>
</dbReference>
<gene>
    <name evidence="10" type="ORF">IAB70_04145</name>
</gene>
<dbReference type="PROSITE" id="PS51194">
    <property type="entry name" value="HELICASE_CTER"/>
    <property type="match status" value="1"/>
</dbReference>
<dbReference type="GO" id="GO:0043138">
    <property type="term" value="F:3'-5' DNA helicase activity"/>
    <property type="evidence" value="ECO:0007669"/>
    <property type="project" value="UniProtKB-EC"/>
</dbReference>
<dbReference type="SMART" id="SM00490">
    <property type="entry name" value="HELICc"/>
    <property type="match status" value="1"/>
</dbReference>
<name>A0A9D1M1D5_9FIRM</name>
<feature type="domain" description="Helicase C-terminal" evidence="9">
    <location>
        <begin position="522"/>
        <end position="677"/>
    </location>
</feature>
<dbReference type="Pfam" id="PF00271">
    <property type="entry name" value="Helicase_C"/>
    <property type="match status" value="1"/>
</dbReference>
<feature type="domain" description="Helicase ATP-binding" evidence="8">
    <location>
        <begin position="295"/>
        <end position="465"/>
    </location>
</feature>
<keyword evidence="2" id="KW-0547">Nucleotide-binding</keyword>
<dbReference type="GO" id="GO:0005694">
    <property type="term" value="C:chromosome"/>
    <property type="evidence" value="ECO:0007669"/>
    <property type="project" value="TreeGrafter"/>
</dbReference>
<comment type="similarity">
    <text evidence="1">Belongs to the helicase family. RecQ subfamily.</text>
</comment>
<dbReference type="PROSITE" id="PS51192">
    <property type="entry name" value="HELICASE_ATP_BIND_1"/>
    <property type="match status" value="1"/>
</dbReference>
<evidence type="ECO:0000256" key="4">
    <source>
        <dbReference type="ARBA" id="ARBA00023125"/>
    </source>
</evidence>
<organism evidence="10 11">
    <name type="scientific">Candidatus Merdicola faecigallinarum</name>
    <dbReference type="NCBI Taxonomy" id="2840862"/>
    <lineage>
        <taxon>Bacteria</taxon>
        <taxon>Bacillati</taxon>
        <taxon>Bacillota</taxon>
        <taxon>Clostridia</taxon>
        <taxon>Candidatus Merdicola</taxon>
    </lineage>
</organism>
<evidence type="ECO:0000256" key="6">
    <source>
        <dbReference type="ARBA" id="ARBA00034617"/>
    </source>
</evidence>
<evidence type="ECO:0000313" key="11">
    <source>
        <dbReference type="Proteomes" id="UP000824093"/>
    </source>
</evidence>
<sequence length="1071" mass="126084">MLKVLKGFEVDFLRKNEASALIQTTVEEKIDIKEVSEIAQKIIQEFTKNYLLLKEEDKWITYEEFSTCYETLFLLLNTFQVKVEIIENNKYYNIYPLEIYDSKTMEEFLQEENEEENKETNKEHSIYSYVYKIKNQYFVQYHNYEYDYKDKLEVKQRYEIEKKDLRKSANVEYIFEISEDLTSYVENILECENYSKIGISVDIETEITKEIKQGLIAYLTSIGKEVYEYLNQIEYQKRSREYKRIAIEEIGIPNFQNFKKIKIYKNPSEGNELEEISQEEIINEIVTQIDLCKNEERKASYRDIFVTAPTGAGKSVMFQIPAVYAANKYHSISIVISPLVELMNDQVENLEKRGYHKSARINSDINASEKEEILRKIEEGSIDILYLSPEALLSYSIESIIGTRDISTIIVDEAHIVTTWGQGFRPDYWYLGSYIERLRRARYNGGKLDENSRKYDFPICTFTATSVFGGKDDGVMEIAKSLYLKDPIRYIGEVKRKDIQFDIHVNEEKLNQTETKIKKAENLKERIQTWVNADEKSLVYFPYNSTAIEAYENRNEFEMLKDVSKGIGIYTGQVRKCIKKESAEKYKKGDLKVMFATKAFGMGIDIKDIKHVYHYAISGNLNDYMQEIGRAARSKDLTGIAHLDYYDLDMNYSNSLFGMSAIKQYHITAMIRILDHIYQKSKRRSNLVTPQAFESVFPKSTDLETSVKTALLNIEKDMMAKYKIPVIITRPRSMFTSTYAVVDKEIEDEFLNGKYGKYFKKIKEGRKDEIEIDRKDQITINSDTGDIYVVDLKRIWEENFSRISFPNFKYYYYENREKIFEKYANNIHPRNKIKIEMVKENETFKGIKQKLLDEIDKVSGVLAKLQSKQGEFTLQQFEKELVEIYKDNITARNIANGYFTCIEDRGNSFQNKEFYVKKTVGEVTKYRITNSTYRSVAESLVYKNTFIKELDRIDSNKTEKYKTSGDAKIKPIIKILNLLSLFNLVQYDMYGGENPEIFIRINDPSRIEAIAKEKIRYENKIVKKATEKHKRDRAIIEKFIKELKTDEERWDYIERYFLGDDVLKEEENEEA</sequence>
<protein>
    <recommendedName>
        <fullName evidence="7">DNA 3'-5' helicase</fullName>
        <ecNumber evidence="7">5.6.2.4</ecNumber>
    </recommendedName>
</protein>
<dbReference type="GO" id="GO:0005524">
    <property type="term" value="F:ATP binding"/>
    <property type="evidence" value="ECO:0007669"/>
    <property type="project" value="UniProtKB-KW"/>
</dbReference>
<dbReference type="InterPro" id="IPR027417">
    <property type="entry name" value="P-loop_NTPase"/>
</dbReference>
<dbReference type="Pfam" id="PF00270">
    <property type="entry name" value="DEAD"/>
    <property type="match status" value="1"/>
</dbReference>
<dbReference type="GO" id="GO:0005737">
    <property type="term" value="C:cytoplasm"/>
    <property type="evidence" value="ECO:0007669"/>
    <property type="project" value="TreeGrafter"/>
</dbReference>
<dbReference type="GO" id="GO:0003677">
    <property type="term" value="F:DNA binding"/>
    <property type="evidence" value="ECO:0007669"/>
    <property type="project" value="UniProtKB-KW"/>
</dbReference>
<evidence type="ECO:0000256" key="2">
    <source>
        <dbReference type="ARBA" id="ARBA00022741"/>
    </source>
</evidence>
<evidence type="ECO:0000256" key="1">
    <source>
        <dbReference type="ARBA" id="ARBA00005446"/>
    </source>
</evidence>
<evidence type="ECO:0000256" key="5">
    <source>
        <dbReference type="ARBA" id="ARBA00023235"/>
    </source>
</evidence>
<dbReference type="EC" id="5.6.2.4" evidence="7"/>
<keyword evidence="3" id="KW-0067">ATP-binding</keyword>
<evidence type="ECO:0000259" key="8">
    <source>
        <dbReference type="PROSITE" id="PS51192"/>
    </source>
</evidence>
<dbReference type="InterPro" id="IPR001650">
    <property type="entry name" value="Helicase_C-like"/>
</dbReference>
<comment type="catalytic activity">
    <reaction evidence="6">
        <text>Couples ATP hydrolysis with the unwinding of duplex DNA by translocating in the 3'-5' direction.</text>
        <dbReference type="EC" id="5.6.2.4"/>
    </reaction>
</comment>
<dbReference type="CDD" id="cd17920">
    <property type="entry name" value="DEXHc_RecQ"/>
    <property type="match status" value="1"/>
</dbReference>
<dbReference type="SUPFAM" id="SSF52540">
    <property type="entry name" value="P-loop containing nucleoside triphosphate hydrolases"/>
    <property type="match status" value="1"/>
</dbReference>
<dbReference type="Gene3D" id="3.40.50.300">
    <property type="entry name" value="P-loop containing nucleotide triphosphate hydrolases"/>
    <property type="match status" value="2"/>
</dbReference>
<comment type="caution">
    <text evidence="10">The sequence shown here is derived from an EMBL/GenBank/DDBJ whole genome shotgun (WGS) entry which is preliminary data.</text>
</comment>
<dbReference type="PANTHER" id="PTHR13710">
    <property type="entry name" value="DNA HELICASE RECQ FAMILY MEMBER"/>
    <property type="match status" value="1"/>
</dbReference>
<dbReference type="InterPro" id="IPR011545">
    <property type="entry name" value="DEAD/DEAH_box_helicase_dom"/>
</dbReference>
<dbReference type="InterPro" id="IPR014001">
    <property type="entry name" value="Helicase_ATP-bd"/>
</dbReference>
<dbReference type="Proteomes" id="UP000824093">
    <property type="component" value="Unassembled WGS sequence"/>
</dbReference>